<gene>
    <name evidence="4" type="ORF">BU16DRAFT_370533</name>
</gene>
<evidence type="ECO:0000313" key="5">
    <source>
        <dbReference type="Proteomes" id="UP000799750"/>
    </source>
</evidence>
<organism evidence="4 5">
    <name type="scientific">Lophium mytilinum</name>
    <dbReference type="NCBI Taxonomy" id="390894"/>
    <lineage>
        <taxon>Eukaryota</taxon>
        <taxon>Fungi</taxon>
        <taxon>Dikarya</taxon>
        <taxon>Ascomycota</taxon>
        <taxon>Pezizomycotina</taxon>
        <taxon>Dothideomycetes</taxon>
        <taxon>Pleosporomycetidae</taxon>
        <taxon>Mytilinidiales</taxon>
        <taxon>Mytilinidiaceae</taxon>
        <taxon>Lophium</taxon>
    </lineage>
</organism>
<proteinExistence type="predicted"/>
<name>A0A6A6QUN7_9PEZI</name>
<dbReference type="Proteomes" id="UP000799750">
    <property type="component" value="Unassembled WGS sequence"/>
</dbReference>
<dbReference type="GO" id="GO:0008270">
    <property type="term" value="F:zinc ion binding"/>
    <property type="evidence" value="ECO:0007669"/>
    <property type="project" value="UniProtKB-KW"/>
</dbReference>
<dbReference type="AlphaFoldDB" id="A0A6A6QUN7"/>
<accession>A0A6A6QUN7</accession>
<keyword evidence="5" id="KW-1185">Reference proteome</keyword>
<feature type="compositionally biased region" description="Basic and acidic residues" evidence="2">
    <location>
        <begin position="1"/>
        <end position="14"/>
    </location>
</feature>
<evidence type="ECO:0000256" key="2">
    <source>
        <dbReference type="SAM" id="MobiDB-lite"/>
    </source>
</evidence>
<dbReference type="InterPro" id="IPR013087">
    <property type="entry name" value="Znf_C2H2_type"/>
</dbReference>
<dbReference type="PROSITE" id="PS50157">
    <property type="entry name" value="ZINC_FINGER_C2H2_2"/>
    <property type="match status" value="1"/>
</dbReference>
<dbReference type="EMBL" id="MU004188">
    <property type="protein sequence ID" value="KAF2496218.1"/>
    <property type="molecule type" value="Genomic_DNA"/>
</dbReference>
<evidence type="ECO:0000256" key="1">
    <source>
        <dbReference type="PROSITE-ProRule" id="PRU00042"/>
    </source>
</evidence>
<keyword evidence="1" id="KW-0862">Zinc</keyword>
<reference evidence="4" key="1">
    <citation type="journal article" date="2020" name="Stud. Mycol.">
        <title>101 Dothideomycetes genomes: a test case for predicting lifestyles and emergence of pathogens.</title>
        <authorList>
            <person name="Haridas S."/>
            <person name="Albert R."/>
            <person name="Binder M."/>
            <person name="Bloem J."/>
            <person name="Labutti K."/>
            <person name="Salamov A."/>
            <person name="Andreopoulos B."/>
            <person name="Baker S."/>
            <person name="Barry K."/>
            <person name="Bills G."/>
            <person name="Bluhm B."/>
            <person name="Cannon C."/>
            <person name="Castanera R."/>
            <person name="Culley D."/>
            <person name="Daum C."/>
            <person name="Ezra D."/>
            <person name="Gonzalez J."/>
            <person name="Henrissat B."/>
            <person name="Kuo A."/>
            <person name="Liang C."/>
            <person name="Lipzen A."/>
            <person name="Lutzoni F."/>
            <person name="Magnuson J."/>
            <person name="Mondo S."/>
            <person name="Nolan M."/>
            <person name="Ohm R."/>
            <person name="Pangilinan J."/>
            <person name="Park H.-J."/>
            <person name="Ramirez L."/>
            <person name="Alfaro M."/>
            <person name="Sun H."/>
            <person name="Tritt A."/>
            <person name="Yoshinaga Y."/>
            <person name="Zwiers L.-H."/>
            <person name="Turgeon B."/>
            <person name="Goodwin S."/>
            <person name="Spatafora J."/>
            <person name="Crous P."/>
            <person name="Grigoriev I."/>
        </authorList>
    </citation>
    <scope>NUCLEOTIDE SEQUENCE</scope>
    <source>
        <strain evidence="4">CBS 269.34</strain>
    </source>
</reference>
<evidence type="ECO:0000259" key="3">
    <source>
        <dbReference type="PROSITE" id="PS50157"/>
    </source>
</evidence>
<evidence type="ECO:0000313" key="4">
    <source>
        <dbReference type="EMBL" id="KAF2496218.1"/>
    </source>
</evidence>
<feature type="domain" description="C2H2-type" evidence="3">
    <location>
        <begin position="170"/>
        <end position="192"/>
    </location>
</feature>
<keyword evidence="1" id="KW-0863">Zinc-finger</keyword>
<sequence>MEDIEAKRAAREALDPNPTPSSRPTPHLDAVSNTIGLLKKTDLHRKTSFSSESNSEPPITHGYRVCRFSSISRNVLFQYLEIAGHARVECVSEPSDHYILEYTKFNENYFTYLDSASVEEISDLQSSWAYACQRCFQKGFDAYYDHDTRDEHVRKDHDYRWVEDGFVKRYRCKPCGGIFDDERALLKHTREHWHGPGGLTYEDLEKRRIDSDFEAFGKGDLPVDMRDDASSVASEASHHARKWTDTEYEARRKDEDREWSEGESPLCSDCRSLRIRRSNFRMKNATDRLGTVKLNVTRARDRTTCPMCRLVLKAFDAEKTKS</sequence>
<keyword evidence="1" id="KW-0479">Metal-binding</keyword>
<feature type="region of interest" description="Disordered" evidence="2">
    <location>
        <begin position="1"/>
        <end position="29"/>
    </location>
</feature>
<protein>
    <recommendedName>
        <fullName evidence="3">C2H2-type domain-containing protein</fullName>
    </recommendedName>
</protein>